<comment type="similarity">
    <text evidence="2">Belongs to the autoinducer-2 exporter (AI-2E) (TC 2.A.86) family.</text>
</comment>
<keyword evidence="5 6" id="KW-0472">Membrane</keyword>
<feature type="transmembrane region" description="Helical" evidence="6">
    <location>
        <begin position="277"/>
        <end position="294"/>
    </location>
</feature>
<dbReference type="GO" id="GO:0016020">
    <property type="term" value="C:membrane"/>
    <property type="evidence" value="ECO:0007669"/>
    <property type="project" value="UniProtKB-SubCell"/>
</dbReference>
<keyword evidence="4 6" id="KW-1133">Transmembrane helix</keyword>
<evidence type="ECO:0000256" key="1">
    <source>
        <dbReference type="ARBA" id="ARBA00004141"/>
    </source>
</evidence>
<protein>
    <submittedName>
        <fullName evidence="7">AI-2E family transporter</fullName>
    </submittedName>
</protein>
<dbReference type="EMBL" id="JACCQK010000536">
    <property type="protein sequence ID" value="MBG0780006.1"/>
    <property type="molecule type" value="Genomic_DNA"/>
</dbReference>
<feature type="transmembrane region" description="Helical" evidence="6">
    <location>
        <begin position="36"/>
        <end position="54"/>
    </location>
</feature>
<evidence type="ECO:0000256" key="3">
    <source>
        <dbReference type="ARBA" id="ARBA00022692"/>
    </source>
</evidence>
<feature type="transmembrane region" description="Helical" evidence="6">
    <location>
        <begin position="314"/>
        <end position="343"/>
    </location>
</feature>
<dbReference type="InterPro" id="IPR002549">
    <property type="entry name" value="AI-2E-like"/>
</dbReference>
<dbReference type="Pfam" id="PF01594">
    <property type="entry name" value="AI-2E_transport"/>
    <property type="match status" value="1"/>
</dbReference>
<evidence type="ECO:0000256" key="2">
    <source>
        <dbReference type="ARBA" id="ARBA00009773"/>
    </source>
</evidence>
<evidence type="ECO:0000256" key="4">
    <source>
        <dbReference type="ARBA" id="ARBA00022989"/>
    </source>
</evidence>
<comment type="subcellular location">
    <subcellularLocation>
        <location evidence="1">Membrane</location>
        <topology evidence="1">Multi-pass membrane protein</topology>
    </subcellularLocation>
</comment>
<keyword evidence="3 6" id="KW-0812">Transmembrane</keyword>
<dbReference type="Proteomes" id="UP000706172">
    <property type="component" value="Unassembled WGS sequence"/>
</dbReference>
<dbReference type="PANTHER" id="PTHR21716">
    <property type="entry name" value="TRANSMEMBRANE PROTEIN"/>
    <property type="match status" value="1"/>
</dbReference>
<feature type="transmembrane region" description="Helical" evidence="6">
    <location>
        <begin position="212"/>
        <end position="237"/>
    </location>
</feature>
<sequence>MEQTIFQRGVFFFFLALFCASILLLGNLLAPFTATIVLGGVITGVFQPVVNVFAQKMSMRAASVLTCIIIFFVVFIPVVFFVGVLSREALGLYNMARDAVFSNQLIQALENTRALERFNDLLARAGIQKTVTWQELFAPVSELGKMLGLSLFQQARFITSNLLNLVFYFCLMLIVIFYMFMDGKRLIRYLYELSPLQDEHDRKLVTQFHEMAGAVLIVNGLGGLIQGIAGGVLFWFLGLNSPVLWGLVMGFMAFLPIVGIGIVLVPTAVFYMIENSMITGFGILGFYGMLSWGVEYIYKPKLVGDRVAMHPLLVFFAIIGGLNVYGLMGIIYGPLIATLFLTLSDIYFSSFQSMVEPAKQKNNQFSE</sequence>
<evidence type="ECO:0000313" key="7">
    <source>
        <dbReference type="EMBL" id="MBG0780006.1"/>
    </source>
</evidence>
<feature type="transmembrane region" description="Helical" evidence="6">
    <location>
        <begin position="243"/>
        <end position="265"/>
    </location>
</feature>
<name>A0A931CZ00_9BACT</name>
<evidence type="ECO:0000256" key="6">
    <source>
        <dbReference type="SAM" id="Phobius"/>
    </source>
</evidence>
<evidence type="ECO:0000256" key="5">
    <source>
        <dbReference type="ARBA" id="ARBA00023136"/>
    </source>
</evidence>
<organism evidence="7 8">
    <name type="scientific">Desulfotignum balticum</name>
    <dbReference type="NCBI Taxonomy" id="115781"/>
    <lineage>
        <taxon>Bacteria</taxon>
        <taxon>Pseudomonadati</taxon>
        <taxon>Thermodesulfobacteriota</taxon>
        <taxon>Desulfobacteria</taxon>
        <taxon>Desulfobacterales</taxon>
        <taxon>Desulfobacteraceae</taxon>
        <taxon>Desulfotignum</taxon>
    </lineage>
</organism>
<feature type="transmembrane region" description="Helical" evidence="6">
    <location>
        <begin position="162"/>
        <end position="181"/>
    </location>
</feature>
<dbReference type="AlphaFoldDB" id="A0A931CZ00"/>
<feature type="transmembrane region" description="Helical" evidence="6">
    <location>
        <begin position="61"/>
        <end position="85"/>
    </location>
</feature>
<reference evidence="7" key="1">
    <citation type="submission" date="2020-07" db="EMBL/GenBank/DDBJ databases">
        <title>Severe corrosion of carbon steel in oil field produced water can be linked to methanogenic archaea containing a special type of NiFe hydrogenase.</title>
        <authorList>
            <person name="Lahme S."/>
            <person name="Mand J."/>
            <person name="Longwell J."/>
            <person name="Smith R."/>
            <person name="Enning D."/>
        </authorList>
    </citation>
    <scope>NUCLEOTIDE SEQUENCE</scope>
    <source>
        <strain evidence="7">MIC098Bin6</strain>
    </source>
</reference>
<gene>
    <name evidence="7" type="ORF">H0S81_08780</name>
</gene>
<proteinExistence type="inferred from homology"/>
<comment type="caution">
    <text evidence="7">The sequence shown here is derived from an EMBL/GenBank/DDBJ whole genome shotgun (WGS) entry which is preliminary data.</text>
</comment>
<evidence type="ECO:0000313" key="8">
    <source>
        <dbReference type="Proteomes" id="UP000706172"/>
    </source>
</evidence>
<dbReference type="PANTHER" id="PTHR21716:SF4">
    <property type="entry name" value="TRANSMEMBRANE PROTEIN 245"/>
    <property type="match status" value="1"/>
</dbReference>
<accession>A0A931CZ00</accession>
<feature type="transmembrane region" description="Helical" evidence="6">
    <location>
        <begin position="12"/>
        <end position="30"/>
    </location>
</feature>